<protein>
    <submittedName>
        <fullName evidence="1">DUF2017 domain-containing protein</fullName>
    </submittedName>
</protein>
<dbReference type="InterPro" id="IPR018561">
    <property type="entry name" value="AosR"/>
</dbReference>
<reference evidence="1 2" key="1">
    <citation type="submission" date="2017-09" db="EMBL/GenBank/DDBJ databases">
        <authorList>
            <person name="Bumgarner R.E."/>
        </authorList>
    </citation>
    <scope>NUCLEOTIDE SEQUENCE [LARGE SCALE GENOMIC DNA]</scope>
    <source>
        <strain evidence="1 2">T34998</strain>
    </source>
</reference>
<dbReference type="RefSeq" id="WP_002549213.1">
    <property type="nucleotide sequence ID" value="NZ_JARJOC010000007.1"/>
</dbReference>
<proteinExistence type="predicted"/>
<dbReference type="Pfam" id="PF09438">
    <property type="entry name" value="DUF2017"/>
    <property type="match status" value="1"/>
</dbReference>
<evidence type="ECO:0000313" key="2">
    <source>
        <dbReference type="Proteomes" id="UP000256324"/>
    </source>
</evidence>
<comment type="caution">
    <text evidence="1">The sequence shown here is derived from an EMBL/GenBank/DDBJ whole genome shotgun (WGS) entry which is preliminary data.</text>
</comment>
<accession>A0ABX9IBQ0</accession>
<dbReference type="Proteomes" id="UP000256324">
    <property type="component" value="Unassembled WGS sequence"/>
</dbReference>
<name>A0ABX9IBQ0_9ACTN</name>
<dbReference type="EMBL" id="PCZS01000001">
    <property type="protein sequence ID" value="REB70875.1"/>
    <property type="molecule type" value="Genomic_DNA"/>
</dbReference>
<organism evidence="1 2">
    <name type="scientific">Cutibacterium namnetense</name>
    <dbReference type="NCBI Taxonomy" id="1574624"/>
    <lineage>
        <taxon>Bacteria</taxon>
        <taxon>Bacillati</taxon>
        <taxon>Actinomycetota</taxon>
        <taxon>Actinomycetes</taxon>
        <taxon>Propionibacteriales</taxon>
        <taxon>Propionibacteriaceae</taxon>
        <taxon>Cutibacterium</taxon>
    </lineage>
</organism>
<evidence type="ECO:0000313" key="1">
    <source>
        <dbReference type="EMBL" id="REB70875.1"/>
    </source>
</evidence>
<keyword evidence="2" id="KW-1185">Reference proteome</keyword>
<gene>
    <name evidence="1" type="ORF">CP880_03930</name>
</gene>
<sequence length="186" mass="21356">MRIEGTRNHWVWYLEHVEIIGIEIALGHYMEALSRLRTAPAHPMSGEDPFVFWESQFSGLQEDDEVRRSILPSAYRDDDSADAQFHVDHDAEDVAARWEDAQTLRTDMEVLHRTGRISMDPEMTQRWLRTVNALRGMMAARLGIIDQTAADQVAQAAQDELEAEEEGVYEWLGFIVEVLVEVELSE</sequence>